<evidence type="ECO:0000256" key="1">
    <source>
        <dbReference type="SAM" id="SignalP"/>
    </source>
</evidence>
<keyword evidence="3" id="KW-1185">Reference proteome</keyword>
<dbReference type="EMBL" id="LLKB01000005">
    <property type="protein sequence ID" value="KQC85487.1"/>
    <property type="molecule type" value="Genomic_DNA"/>
</dbReference>
<reference evidence="2 3" key="1">
    <citation type="submission" date="2015-10" db="EMBL/GenBank/DDBJ databases">
        <title>Butyribacter intestini gen. nov., sp. nov., a butyric acid-producing bacterium of the family Lachnospiraceae isolated from the human faeces.</title>
        <authorList>
            <person name="Zou Y."/>
            <person name="Xue W."/>
            <person name="Luo G."/>
            <person name="Lv M."/>
        </authorList>
    </citation>
    <scope>NUCLEOTIDE SEQUENCE [LARGE SCALE GENOMIC DNA]</scope>
    <source>
        <strain evidence="2 3">TF01-11</strain>
    </source>
</reference>
<dbReference type="Gene3D" id="3.80.10.10">
    <property type="entry name" value="Ribonuclease Inhibitor"/>
    <property type="match status" value="1"/>
</dbReference>
<keyword evidence="1" id="KW-0732">Signal</keyword>
<organism evidence="2 3">
    <name type="scientific">Butyribacter intestini</name>
    <dbReference type="NCBI Taxonomy" id="1703332"/>
    <lineage>
        <taxon>Bacteria</taxon>
        <taxon>Bacillati</taxon>
        <taxon>Bacillota</taxon>
        <taxon>Clostridia</taxon>
        <taxon>Lachnospirales</taxon>
        <taxon>Lachnospiraceae</taxon>
        <taxon>Butyribacter</taxon>
    </lineage>
</organism>
<dbReference type="InterPro" id="IPR026906">
    <property type="entry name" value="LRR_5"/>
</dbReference>
<gene>
    <name evidence="2" type="ORF">APZ18_12475</name>
</gene>
<evidence type="ECO:0008006" key="4">
    <source>
        <dbReference type="Google" id="ProtNLM"/>
    </source>
</evidence>
<proteinExistence type="predicted"/>
<dbReference type="Proteomes" id="UP000050833">
    <property type="component" value="Unassembled WGS sequence"/>
</dbReference>
<dbReference type="InterPro" id="IPR032675">
    <property type="entry name" value="LRR_dom_sf"/>
</dbReference>
<evidence type="ECO:0000313" key="3">
    <source>
        <dbReference type="Proteomes" id="UP000050833"/>
    </source>
</evidence>
<dbReference type="Pfam" id="PF13306">
    <property type="entry name" value="LRR_5"/>
    <property type="match status" value="1"/>
</dbReference>
<feature type="signal peptide" evidence="1">
    <location>
        <begin position="1"/>
        <end position="25"/>
    </location>
</feature>
<dbReference type="RefSeq" id="WP_055945395.1">
    <property type="nucleotide sequence ID" value="NZ_JAQDCV010000007.1"/>
</dbReference>
<evidence type="ECO:0000313" key="2">
    <source>
        <dbReference type="EMBL" id="KQC85487.1"/>
    </source>
</evidence>
<comment type="caution">
    <text evidence="2">The sequence shown here is derived from an EMBL/GenBank/DDBJ whole genome shotgun (WGS) entry which is preliminary data.</text>
</comment>
<protein>
    <recommendedName>
        <fullName evidence="4">Leucine-rich repeat domain-containing protein</fullName>
    </recommendedName>
</protein>
<name>A0AAW3JRI4_9FIRM</name>
<sequence length="363" mass="39055">MRKQIKGILAAALSAAMVVSFGSAAGVNKASAEDTTTDTTTEAKHTYNAILGFESAGDPDWAYRKFVENEDQGIKSKDYDCLTQYMATNTGKHDASMTNAKIDKDGTYTVTVDNLDFSKQTSINMAYVITDIPAAMKGVEFTNVKYSVDGEVVATQDKAVQKYDQKDYYMLMSVCTYNNPSNKVNEALSTKLPSKSLSITFDVKGVDFDKSYKAETVGLAKGKTIKKSGVTYKVTTAATYTEGTDKKTTGKVQVTGFDKKAKTLKVADTIKVGTESYAVTSIKAGAFKGASKVTAVTLGKKVKSIGKDTFVNCKKLKTLTIGVKLSSVTKNSFKGCKTVKVKGTAAAANKKLLAKQNKTVKFK</sequence>
<dbReference type="AlphaFoldDB" id="A0AAW3JRI4"/>
<feature type="chain" id="PRO_5043475624" description="Leucine-rich repeat domain-containing protein" evidence="1">
    <location>
        <begin position="26"/>
        <end position="363"/>
    </location>
</feature>
<accession>A0AAW3JRI4</accession>